<accession>A0A2P6U483</accession>
<dbReference type="InterPro" id="IPR015422">
    <property type="entry name" value="PyrdxlP-dep_Trfase_small"/>
</dbReference>
<keyword evidence="13" id="KW-1185">Reference proteome</keyword>
<dbReference type="Pfam" id="PF01369">
    <property type="entry name" value="Sec7"/>
    <property type="match status" value="1"/>
</dbReference>
<dbReference type="InterPro" id="IPR023394">
    <property type="entry name" value="Sec7_C_sf"/>
</dbReference>
<dbReference type="GO" id="GO:0005829">
    <property type="term" value="C:cytosol"/>
    <property type="evidence" value="ECO:0007669"/>
    <property type="project" value="UniProtKB-SubCell"/>
</dbReference>
<dbReference type="InterPro" id="IPR035999">
    <property type="entry name" value="Sec7_dom_sf"/>
</dbReference>
<dbReference type="GO" id="GO:0016020">
    <property type="term" value="C:membrane"/>
    <property type="evidence" value="ECO:0007669"/>
    <property type="project" value="UniProtKB-SubCell"/>
</dbReference>
<evidence type="ECO:0000256" key="5">
    <source>
        <dbReference type="ARBA" id="ARBA00022448"/>
    </source>
</evidence>
<dbReference type="SUPFAM" id="SSF53383">
    <property type="entry name" value="PLP-dependent transferases"/>
    <property type="match status" value="1"/>
</dbReference>
<proteinExistence type="inferred from homology"/>
<evidence type="ECO:0000313" key="13">
    <source>
        <dbReference type="Proteomes" id="UP000239899"/>
    </source>
</evidence>
<evidence type="ECO:0000256" key="4">
    <source>
        <dbReference type="ARBA" id="ARBA00009721"/>
    </source>
</evidence>
<dbReference type="GO" id="GO:0005085">
    <property type="term" value="F:guanyl-nucleotide exchange factor activity"/>
    <property type="evidence" value="ECO:0007669"/>
    <property type="project" value="InterPro"/>
</dbReference>
<dbReference type="Pfam" id="PF20252">
    <property type="entry name" value="BIG2_C"/>
    <property type="match status" value="1"/>
</dbReference>
<feature type="region of interest" description="Disordered" evidence="10">
    <location>
        <begin position="1605"/>
        <end position="1627"/>
    </location>
</feature>
<feature type="compositionally biased region" description="Basic and acidic residues" evidence="10">
    <location>
        <begin position="492"/>
        <end position="501"/>
    </location>
</feature>
<dbReference type="Pfam" id="PF12783">
    <property type="entry name" value="Sec7-like_HUS"/>
    <property type="match status" value="1"/>
</dbReference>
<comment type="caution">
    <text evidence="12">The sequence shown here is derived from an EMBL/GenBank/DDBJ whole genome shotgun (WGS) entry which is preliminary data.</text>
</comment>
<evidence type="ECO:0000256" key="10">
    <source>
        <dbReference type="SAM" id="MobiDB-lite"/>
    </source>
</evidence>
<keyword evidence="6" id="KW-0963">Cytoplasm</keyword>
<feature type="compositionally biased region" description="Gly residues" evidence="10">
    <location>
        <begin position="751"/>
        <end position="765"/>
    </location>
</feature>
<dbReference type="InterPro" id="IPR016024">
    <property type="entry name" value="ARM-type_fold"/>
</dbReference>
<comment type="subcellular location">
    <subcellularLocation>
        <location evidence="3">Cytoplasm</location>
        <location evidence="3">Cytosol</location>
    </subcellularLocation>
    <subcellularLocation>
        <location evidence="2">Membrane</location>
    </subcellularLocation>
</comment>
<dbReference type="PROSITE" id="PS50190">
    <property type="entry name" value="SEC7"/>
    <property type="match status" value="1"/>
</dbReference>
<dbReference type="InterPro" id="IPR000904">
    <property type="entry name" value="Sec7_dom"/>
</dbReference>
<dbReference type="GO" id="GO:0006520">
    <property type="term" value="P:amino acid metabolic process"/>
    <property type="evidence" value="ECO:0007669"/>
    <property type="project" value="InterPro"/>
</dbReference>
<dbReference type="GO" id="GO:0015031">
    <property type="term" value="P:protein transport"/>
    <property type="evidence" value="ECO:0007669"/>
    <property type="project" value="UniProtKB-KW"/>
</dbReference>
<dbReference type="InterPro" id="IPR032691">
    <property type="entry name" value="Mon2/Sec7/BIG1-like_HUS"/>
</dbReference>
<dbReference type="SUPFAM" id="SSF48371">
    <property type="entry name" value="ARM repeat"/>
    <property type="match status" value="1"/>
</dbReference>
<comment type="similarity">
    <text evidence="4">Belongs to the beta-eliminating lyase family.</text>
</comment>
<keyword evidence="8" id="KW-0653">Protein transport</keyword>
<dbReference type="InterPro" id="IPR015421">
    <property type="entry name" value="PyrdxlP-dep_Trfase_major"/>
</dbReference>
<evidence type="ECO:0000256" key="7">
    <source>
        <dbReference type="ARBA" id="ARBA00022898"/>
    </source>
</evidence>
<dbReference type="GO" id="GO:0003676">
    <property type="term" value="F:nucleic acid binding"/>
    <property type="evidence" value="ECO:0007669"/>
    <property type="project" value="InterPro"/>
</dbReference>
<dbReference type="InterPro" id="IPR015424">
    <property type="entry name" value="PyrdxlP-dep_Trfase"/>
</dbReference>
<dbReference type="STRING" id="3076.A0A2P6U483"/>
<feature type="compositionally biased region" description="Low complexity" evidence="10">
    <location>
        <begin position="1866"/>
        <end position="1892"/>
    </location>
</feature>
<reference evidence="12 13" key="1">
    <citation type="journal article" date="2018" name="Plant J.">
        <title>Genome sequences of Chlorella sorokiniana UTEX 1602 and Micractinium conductrix SAG 241.80: implications to maltose excretion by a green alga.</title>
        <authorList>
            <person name="Arriola M.B."/>
            <person name="Velmurugan N."/>
            <person name="Zhang Y."/>
            <person name="Plunkett M.H."/>
            <person name="Hondzo H."/>
            <person name="Barney B.M."/>
        </authorList>
    </citation>
    <scope>NUCLEOTIDE SEQUENCE [LARGE SCALE GENOMIC DNA]</scope>
    <source>
        <strain evidence="13">UTEX 1602</strain>
    </source>
</reference>
<name>A0A2P6U483_CHLSO</name>
<feature type="domain" description="SEC7" evidence="11">
    <location>
        <begin position="780"/>
        <end position="985"/>
    </location>
</feature>
<dbReference type="GO" id="GO:0032012">
    <property type="term" value="P:regulation of ARF protein signal transduction"/>
    <property type="evidence" value="ECO:0007669"/>
    <property type="project" value="InterPro"/>
</dbReference>
<protein>
    <submittedName>
        <fullName evidence="12">Tryptophanase</fullName>
    </submittedName>
</protein>
<dbReference type="Gene3D" id="1.10.220.20">
    <property type="match status" value="1"/>
</dbReference>
<dbReference type="EMBL" id="LHPG02000001">
    <property type="protein sequence ID" value="PRW61128.1"/>
    <property type="molecule type" value="Genomic_DNA"/>
</dbReference>
<evidence type="ECO:0000259" key="11">
    <source>
        <dbReference type="PROSITE" id="PS50190"/>
    </source>
</evidence>
<dbReference type="SMART" id="SM00222">
    <property type="entry name" value="Sec7"/>
    <property type="match status" value="1"/>
</dbReference>
<dbReference type="Pfam" id="PF04232">
    <property type="entry name" value="SpoVS"/>
    <property type="match status" value="2"/>
</dbReference>
<feature type="region of interest" description="Disordered" evidence="10">
    <location>
        <begin position="749"/>
        <end position="775"/>
    </location>
</feature>
<evidence type="ECO:0000256" key="9">
    <source>
        <dbReference type="ARBA" id="ARBA00023136"/>
    </source>
</evidence>
<dbReference type="InterPro" id="IPR001597">
    <property type="entry name" value="ArAA_b-elim_lyase/Thr_aldolase"/>
</dbReference>
<evidence type="ECO:0000256" key="8">
    <source>
        <dbReference type="ARBA" id="ARBA00022927"/>
    </source>
</evidence>
<dbReference type="InterPro" id="IPR007347">
    <property type="entry name" value="SpoVS"/>
</dbReference>
<dbReference type="PANTHER" id="PTHR32325">
    <property type="entry name" value="BETA-ELIMINATING LYASE-LIKE PROTEIN-RELATED"/>
    <property type="match status" value="1"/>
</dbReference>
<keyword evidence="9" id="KW-0472">Membrane</keyword>
<evidence type="ECO:0000256" key="2">
    <source>
        <dbReference type="ARBA" id="ARBA00004370"/>
    </source>
</evidence>
<dbReference type="InterPro" id="IPR015403">
    <property type="entry name" value="Mon2/Sec7/BIG1-like_HDS"/>
</dbReference>
<dbReference type="SUPFAM" id="SSF48425">
    <property type="entry name" value="Sec7 domain"/>
    <property type="match status" value="1"/>
</dbReference>
<dbReference type="GO" id="GO:0016829">
    <property type="term" value="F:lyase activity"/>
    <property type="evidence" value="ECO:0007669"/>
    <property type="project" value="InterPro"/>
</dbReference>
<dbReference type="Gene3D" id="3.90.1150.10">
    <property type="entry name" value="Aspartate Aminotransferase, domain 1"/>
    <property type="match status" value="1"/>
</dbReference>
<sequence>MAVQSPTFGGPPRGPEDASLVDFIKISSKEEPRHYSAKIAWNARNNSHMPLLATGAPAINCAIKAVAIARRLLEEDSLELFVQPAFRDRSMANSLALYVTSKSKRATEGLIQNPSELTAGKSSKPTVVAGAISNRAREGGCPNITGIGPEAVCNAIMAVCHARLYLEQDHLDIRVIPSFQEVEKEDRNGEKHTMTAVKLQVVVEKVCRPLHDMAAAAPTERREPALVSLEVFILNQLSSIAQETSGRAHAQRDVRDAALKLLEELGVADFGKPGSRLSLPFPPEVSTQLLGVLRGALALGNPRLAEPALSCMHKLVAYAYMQGETGPSGRLDDEANLVTQVVALTSKCGESSSPATQLQVVKALLTYATAEHFMAHGDCLMQAVRTVFNIAIGAESLDIQNTARSALLQMVNTVLKRVGQQILSPHAAVPAVGQTGNADASAEQFVAAAVEADARTAQLASLAEQADLRGLERALDSLPQTEPVGRPATKLQRQDTPPDPRRALMRDRRAAAWKLLTPVERDALIVLTAMCKMAARETGLGTVESYMHKGKLLALDLLVRVLTNPMHDWALMRPEFAGELRQPLCLVLLRNCSSPYEAAVTAAVRLFEAVLSAQKLRAGLKAELGALYPLLLLKPIETMLGPEGAHAVAMAAEGLLHACSHPQVLVDLFVNYDCSLQAANLYERSIKAIRKLMALPEGTAAPFPPAAMQKLKATALKALLAAIQSLDTWAGPIKSAAAAVALTADAAAAGGTAGPGGDEPNGSGEGELAPQPRGREELQRILADKELKEALTAGVELFNTSAVKGLRALVRSGVIADSSPAAAAAFLREHAARLDKGQVGELFGHHDDHSIAVMHAYIDGEQFSELSLDEALRQLLQGFRLPGEAQKIDRIMEKFAEAYCRDNPTVFKTADGAYLLAFAIIMLNTDAHNPMADRRISADDFVAMAQCQVEGAGGEASSGEGGEERFEQILPTEELLAIYTRITENEVKVHGEDEAAPAAAASAGKRGGERSRRGARLAAAVGVSQMVLPFWAGATWDKQHGVDVERKRLLEFTRQMMASSGAAVAGNIWHTATHAEHARPMMQVAGDAFLQCLKLALEAAPNMHQALQVLGGYEQAVRLAALLRLEGLCEALVAGLAAAAGLSAPAPHSSAAEAKQVAALSKLVSLGSCSEAGMLGPSWLILLRTLSQLERLQAQLLPGSKDGLPPLPEGVAALMASSSLDAVAAAAAAAAAAPAAPLPPPPQSGSSFGRLLQRMGFASGTEAAGSSAAASRAAAASGRAGLLAIKDAPGAGHVLWAETAGVAPIERIYSGSAGLAGDAVLSFMRALCAVSQEELHPSEPGERPRVSLLQRVVECAYHNMGSRIRLIWSRLWNVVQQHLVSAACHTDAYVAMYAVDALRQLTAKLLDRAELARFTHVWNTQGEALRPFAAVLRHSDSPAVRELAVACMAHAVSAHPRGLGSGWRAVVDVLGLAARDASPTVAGQALDALAPVAEALFRPAGHILLRESTAAVLAGVENPHGHEELSIGALYLFQALARRLDEALLSGVADEVALSLGGGSLDGLPAAVPTALSFEGLDRLERHASAHMPEIWQLLLEEAEAGDAGAADGKANGAEPMPLQRGGSSGGGSGSLVASVLQLHRSLSGASSAGSAAAGSSPTAAAARRRLPLLWQPLLGLLQQYISFPAESTAVLGVNQLHNLLLAAAPALDAHAWQAAFVMLQAICLQEPWTAHSAADPPASSLGSSGRSSVVPANLLAAAAAAEGLRRRSRMGMLLQRVLDNLLQQRAAAMPGQVQLQLLELLHRSVQAAATLNADVARRMAAEHALLAGAVAAEQAHLASQTSALLRQLTGGGEAWGAATSAAAATGTAGEVPPGGLAPAAPAADADELAGGSDSGAGWEHTLPALVRQEVEGGCLYIAALQRCVAAPTSSNGTEAAVAAECEARLANFCLWVVAGAAERATTLGSGEGGLVDPAAAVSAAGADIPASPAPAAGGAINPADQPWEDAVRAPLVDAALQAYTGLSSSVWARQQAAAFPHLARLVCSPSKGVRRALRALLQQQVPSVLAAVQVSYQWRSFKAQAPRRPAEQAAAPMVKVAVYSEDNAVPLEMHKVRIVQKLKLKPLEERIAAMSGAGYNTFLLQNADVFLDMLTDSGVNAMSDQQQAAMLVADDSYAGSATYTRLSSKLEEIFGMSYFLPTHQGRACEHILAKTLVTPGSCVPMNFHFTTTKAHITVLGGVVEELVADAGLVVTSDNPFKGNMDCEKLAQCIEKYTPEKIAFVRVEAGTNLIGGQPFSLANLREVRQVCDKYGCLLIMDASLLSDNLHFNVTREQECKDMSVREIARALADECDIIYFSARKLGCARGGGICIRSEALYNKMRPLVPLYEGFLTYGGMSVREMEALAIGLEETMDEDMISQGPIFIEYMVNELVRKGIPVITPAGGLGVHVDAMRFVEHIPQTEYPAGALAAALYITGGIRGMERGTLSEQREPDGSEVLANMELVRLALPRRVFTLSQVKYVIDRLEWLYNNRHLIRGLKFVEEPEILRFFYGRLAPIDNWQQELAAKFRADFGDAL</sequence>
<gene>
    <name evidence="12" type="ORF">C2E21_0374</name>
</gene>
<dbReference type="InterPro" id="IPR046455">
    <property type="entry name" value="Sec7/BIG1-like_C"/>
</dbReference>
<dbReference type="PANTHER" id="PTHR32325:SF4">
    <property type="entry name" value="TRYPTOPHANASE"/>
    <property type="match status" value="1"/>
</dbReference>
<dbReference type="Proteomes" id="UP000239899">
    <property type="component" value="Unassembled WGS sequence"/>
</dbReference>
<feature type="compositionally biased region" description="Low complexity" evidence="10">
    <location>
        <begin position="1605"/>
        <end position="1615"/>
    </location>
</feature>
<feature type="region of interest" description="Disordered" evidence="10">
    <location>
        <begin position="476"/>
        <end position="501"/>
    </location>
</feature>
<dbReference type="Pfam" id="PF09324">
    <property type="entry name" value="Sec7-like_HDS"/>
    <property type="match status" value="1"/>
</dbReference>
<dbReference type="Pfam" id="PF16213">
    <property type="entry name" value="DCB"/>
    <property type="match status" value="1"/>
</dbReference>
<feature type="region of interest" description="Disordered" evidence="10">
    <location>
        <begin position="1866"/>
        <end position="1895"/>
    </location>
</feature>
<dbReference type="OrthoDB" id="430364at2759"/>
<evidence type="ECO:0000256" key="1">
    <source>
        <dbReference type="ARBA" id="ARBA00001933"/>
    </source>
</evidence>
<dbReference type="InterPro" id="IPR036882">
    <property type="entry name" value="Alba-like_dom_sf"/>
</dbReference>
<dbReference type="Gene3D" id="3.40.640.10">
    <property type="entry name" value="Type I PLP-dependent aspartate aminotransferase-like (Major domain)"/>
    <property type="match status" value="1"/>
</dbReference>
<evidence type="ECO:0000313" key="12">
    <source>
        <dbReference type="EMBL" id="PRW61128.1"/>
    </source>
</evidence>
<dbReference type="InterPro" id="IPR032629">
    <property type="entry name" value="DCB_dom"/>
</dbReference>
<organism evidence="12 13">
    <name type="scientific">Chlorella sorokiniana</name>
    <name type="common">Freshwater green alga</name>
    <dbReference type="NCBI Taxonomy" id="3076"/>
    <lineage>
        <taxon>Eukaryota</taxon>
        <taxon>Viridiplantae</taxon>
        <taxon>Chlorophyta</taxon>
        <taxon>core chlorophytes</taxon>
        <taxon>Trebouxiophyceae</taxon>
        <taxon>Chlorellales</taxon>
        <taxon>Chlorellaceae</taxon>
        <taxon>Chlorella clade</taxon>
        <taxon>Chlorella</taxon>
    </lineage>
</organism>
<keyword evidence="7" id="KW-0663">Pyridoxal phosphate</keyword>
<dbReference type="CDD" id="cd00171">
    <property type="entry name" value="Sec7"/>
    <property type="match status" value="1"/>
</dbReference>
<evidence type="ECO:0000256" key="3">
    <source>
        <dbReference type="ARBA" id="ARBA00004514"/>
    </source>
</evidence>
<dbReference type="Pfam" id="PF01212">
    <property type="entry name" value="Beta_elim_lyase"/>
    <property type="match status" value="1"/>
</dbReference>
<keyword evidence="5" id="KW-0813">Transport</keyword>
<dbReference type="NCBIfam" id="NF009709">
    <property type="entry name" value="PRK13238.1"/>
    <property type="match status" value="1"/>
</dbReference>
<dbReference type="Gene3D" id="1.10.1000.11">
    <property type="entry name" value="Arf Nucleotide-binding Site Opener,domain 2"/>
    <property type="match status" value="1"/>
</dbReference>
<dbReference type="Gene3D" id="3.30.110.20">
    <property type="entry name" value="Alba-like domain"/>
    <property type="match status" value="2"/>
</dbReference>
<comment type="cofactor">
    <cofactor evidence="1">
        <name>pyridoxal 5'-phosphate</name>
        <dbReference type="ChEBI" id="CHEBI:597326"/>
    </cofactor>
</comment>
<evidence type="ECO:0000256" key="6">
    <source>
        <dbReference type="ARBA" id="ARBA00022490"/>
    </source>
</evidence>